<dbReference type="EMBL" id="QJKJ01016528">
    <property type="protein sequence ID" value="RDX60866.1"/>
    <property type="molecule type" value="Genomic_DNA"/>
</dbReference>
<evidence type="ECO:0000313" key="3">
    <source>
        <dbReference type="EMBL" id="RDX60866.1"/>
    </source>
</evidence>
<reference evidence="3" key="1">
    <citation type="submission" date="2018-05" db="EMBL/GenBank/DDBJ databases">
        <title>Draft genome of Mucuna pruriens seed.</title>
        <authorList>
            <person name="Nnadi N.E."/>
            <person name="Vos R."/>
            <person name="Hasami M.H."/>
            <person name="Devisetty U.K."/>
            <person name="Aguiy J.C."/>
        </authorList>
    </citation>
    <scope>NUCLEOTIDE SEQUENCE [LARGE SCALE GENOMIC DNA]</scope>
    <source>
        <strain evidence="3">JCA_2017</strain>
    </source>
</reference>
<feature type="chain" id="PRO_5016818803" description="Transcription factor CBF/NF-Y/archaeal histone domain-containing protein" evidence="1">
    <location>
        <begin position="19"/>
        <end position="67"/>
    </location>
</feature>
<dbReference type="InterPro" id="IPR009072">
    <property type="entry name" value="Histone-fold"/>
</dbReference>
<dbReference type="InterPro" id="IPR003958">
    <property type="entry name" value="CBFA_NFYB_domain"/>
</dbReference>
<evidence type="ECO:0000313" key="4">
    <source>
        <dbReference type="Proteomes" id="UP000257109"/>
    </source>
</evidence>
<evidence type="ECO:0000256" key="1">
    <source>
        <dbReference type="SAM" id="SignalP"/>
    </source>
</evidence>
<keyword evidence="4" id="KW-1185">Reference proteome</keyword>
<accession>A0A371E4A6</accession>
<feature type="non-terminal residue" evidence="3">
    <location>
        <position position="1"/>
    </location>
</feature>
<dbReference type="Pfam" id="PF00808">
    <property type="entry name" value="CBFD_NFYB_HMF"/>
    <property type="match status" value="1"/>
</dbReference>
<proteinExistence type="predicted"/>
<keyword evidence="1" id="KW-0732">Signal</keyword>
<organism evidence="3 4">
    <name type="scientific">Mucuna pruriens</name>
    <name type="common">Velvet bean</name>
    <name type="synonym">Dolichos pruriens</name>
    <dbReference type="NCBI Taxonomy" id="157652"/>
    <lineage>
        <taxon>Eukaryota</taxon>
        <taxon>Viridiplantae</taxon>
        <taxon>Streptophyta</taxon>
        <taxon>Embryophyta</taxon>
        <taxon>Tracheophyta</taxon>
        <taxon>Spermatophyta</taxon>
        <taxon>Magnoliopsida</taxon>
        <taxon>eudicotyledons</taxon>
        <taxon>Gunneridae</taxon>
        <taxon>Pentapetalae</taxon>
        <taxon>rosids</taxon>
        <taxon>fabids</taxon>
        <taxon>Fabales</taxon>
        <taxon>Fabaceae</taxon>
        <taxon>Papilionoideae</taxon>
        <taxon>50 kb inversion clade</taxon>
        <taxon>NPAAA clade</taxon>
        <taxon>indigoferoid/millettioid clade</taxon>
        <taxon>Phaseoleae</taxon>
        <taxon>Mucuna</taxon>
    </lineage>
</organism>
<feature type="signal peptide" evidence="1">
    <location>
        <begin position="1"/>
        <end position="18"/>
    </location>
</feature>
<evidence type="ECO:0000259" key="2">
    <source>
        <dbReference type="Pfam" id="PF00808"/>
    </source>
</evidence>
<comment type="caution">
    <text evidence="3">The sequence shown here is derived from an EMBL/GenBank/DDBJ whole genome shotgun (WGS) entry which is preliminary data.</text>
</comment>
<gene>
    <name evidence="3" type="ORF">CR513_60959</name>
</gene>
<name>A0A371E4A6_MUCPR</name>
<dbReference type="SUPFAM" id="SSF47113">
    <property type="entry name" value="Histone-fold"/>
    <property type="match status" value="1"/>
</dbReference>
<dbReference type="AlphaFoldDB" id="A0A371E4A6"/>
<feature type="domain" description="Transcription factor CBF/NF-Y/archaeal histone" evidence="2">
    <location>
        <begin position="36"/>
        <end position="65"/>
    </location>
</feature>
<protein>
    <recommendedName>
        <fullName evidence="2">Transcription factor CBF/NF-Y/archaeal histone domain-containing protein</fullName>
    </recommendedName>
</protein>
<dbReference type="GO" id="GO:0046982">
    <property type="term" value="F:protein heterodimerization activity"/>
    <property type="evidence" value="ECO:0007669"/>
    <property type="project" value="InterPro"/>
</dbReference>
<dbReference type="Gene3D" id="1.10.20.10">
    <property type="entry name" value="Histone, subunit A"/>
    <property type="match status" value="1"/>
</dbReference>
<dbReference type="Proteomes" id="UP000257109">
    <property type="component" value="Unassembled WGS sequence"/>
</dbReference>
<sequence length="67" mass="7804">MIVFKLGCVVRHLHLVMHVVVQENDQSMAHYELEGTEEAKDTMQVCMSEFTSFIISKANERCQKEHH</sequence>